<name>B8DYY3_DICTD</name>
<dbReference type="InterPro" id="IPR036097">
    <property type="entry name" value="HisK_dim/P_sf"/>
</dbReference>
<gene>
    <name evidence="9" type="ordered locus">Dtur_0286</name>
</gene>
<dbReference type="InterPro" id="IPR003661">
    <property type="entry name" value="HisK_dim/P_dom"/>
</dbReference>
<evidence type="ECO:0000256" key="2">
    <source>
        <dbReference type="ARBA" id="ARBA00012438"/>
    </source>
</evidence>
<dbReference type="OrthoDB" id="9813151at2"/>
<dbReference type="SMART" id="SM00388">
    <property type="entry name" value="HisKA"/>
    <property type="match status" value="1"/>
</dbReference>
<dbReference type="HOGENOM" id="CLU_697815_0_0_0"/>
<evidence type="ECO:0000313" key="9">
    <source>
        <dbReference type="EMBL" id="ACK41609.1"/>
    </source>
</evidence>
<evidence type="ECO:0000256" key="7">
    <source>
        <dbReference type="SAM" id="Phobius"/>
    </source>
</evidence>
<protein>
    <recommendedName>
        <fullName evidence="2">histidine kinase</fullName>
        <ecNumber evidence="2">2.7.13.3</ecNumber>
    </recommendedName>
</protein>
<organism evidence="9 10">
    <name type="scientific">Dictyoglomus turgidum (strain DSM 6724 / Z-1310)</name>
    <dbReference type="NCBI Taxonomy" id="515635"/>
    <lineage>
        <taxon>Bacteria</taxon>
        <taxon>Pseudomonadati</taxon>
        <taxon>Dictyoglomota</taxon>
        <taxon>Dictyoglomia</taxon>
        <taxon>Dictyoglomales</taxon>
        <taxon>Dictyoglomaceae</taxon>
        <taxon>Dictyoglomus</taxon>
    </lineage>
</organism>
<keyword evidence="6" id="KW-0902">Two-component regulatory system</keyword>
<feature type="transmembrane region" description="Helical" evidence="7">
    <location>
        <begin position="7"/>
        <end position="30"/>
    </location>
</feature>
<evidence type="ECO:0000313" key="10">
    <source>
        <dbReference type="Proteomes" id="UP000007719"/>
    </source>
</evidence>
<evidence type="ECO:0000259" key="8">
    <source>
        <dbReference type="SMART" id="SM00388"/>
    </source>
</evidence>
<dbReference type="Pfam" id="PF17159">
    <property type="entry name" value="MASE3"/>
    <property type="match status" value="1"/>
</dbReference>
<dbReference type="eggNOG" id="COG2205">
    <property type="taxonomic scope" value="Bacteria"/>
</dbReference>
<keyword evidence="7" id="KW-1133">Transmembrane helix</keyword>
<reference evidence="10" key="1">
    <citation type="journal article" date="2016" name="Front. Microbiol.">
        <title>The complete genome sequence of hyperthermophile Dictyoglomus turgidum DSM 6724 reveals a specialized carbohydrate fermentor.</title>
        <authorList>
            <person name="Brumm P.J."/>
            <person name="Gowda K."/>
            <person name="Robb F.T."/>
            <person name="Mead D.A."/>
        </authorList>
    </citation>
    <scope>NUCLEOTIDE SEQUENCE [LARGE SCALE GENOMIC DNA]</scope>
    <source>
        <strain evidence="10">DSM 6724 / Z-1310</strain>
    </source>
</reference>
<sequence>MPERTPFLQVIGTVFLSSAILDIPHTIYYAGFTGISNTGLSVIFWMFARFIQSCGLILAILHLKYKNLNTRFTSFTFLFPLLSILLIFLIKLLPTNIFHVEGLGTTTLKSVLEILYTLLFLTFSIKNKNNPYLLLSGVMFALSEIAFIKYASLFDWTLWFGHIFKILGVFNIAFYTLTNFIYNPLKDYKTLSDKYRREGEKLNETISKIISVQNNALETLSEAINYKDRKSLVEILRTFSEKENIEISVFSREKNIYSSSLHLPNAIEGYDAKKYCKIEGNETVIFIEKKDEIITKIYRLFILSIFSIFEKINYIDKLENLEKERKEFIKTVSHEFRNPLTIIFGQSQVLKSRFYSSPEKIKEIAEQIEISSKRISDLVDRLLKVGEEDGKDTGS</sequence>
<dbReference type="Gene3D" id="1.10.287.130">
    <property type="match status" value="1"/>
</dbReference>
<keyword evidence="4" id="KW-0808">Transferase</keyword>
<evidence type="ECO:0000256" key="6">
    <source>
        <dbReference type="ARBA" id="ARBA00023012"/>
    </source>
</evidence>
<evidence type="ECO:0000256" key="3">
    <source>
        <dbReference type="ARBA" id="ARBA00022553"/>
    </source>
</evidence>
<evidence type="ECO:0000256" key="1">
    <source>
        <dbReference type="ARBA" id="ARBA00000085"/>
    </source>
</evidence>
<feature type="transmembrane region" description="Helical" evidence="7">
    <location>
        <begin position="132"/>
        <end position="153"/>
    </location>
</feature>
<feature type="domain" description="Signal transduction histidine kinase dimerisation/phosphoacceptor" evidence="8">
    <location>
        <begin position="324"/>
        <end position="391"/>
    </location>
</feature>
<dbReference type="CDD" id="cd00082">
    <property type="entry name" value="HisKA"/>
    <property type="match status" value="1"/>
</dbReference>
<dbReference type="STRING" id="515635.Dtur_0286"/>
<feature type="transmembrane region" description="Helical" evidence="7">
    <location>
        <begin position="75"/>
        <end position="94"/>
    </location>
</feature>
<comment type="catalytic activity">
    <reaction evidence="1">
        <text>ATP + protein L-histidine = ADP + protein N-phospho-L-histidine.</text>
        <dbReference type="EC" id="2.7.13.3"/>
    </reaction>
</comment>
<dbReference type="SUPFAM" id="SSF47384">
    <property type="entry name" value="Homodimeric domain of signal transducing histidine kinase"/>
    <property type="match status" value="1"/>
</dbReference>
<feature type="transmembrane region" description="Helical" evidence="7">
    <location>
        <begin position="159"/>
        <end position="182"/>
    </location>
</feature>
<dbReference type="EMBL" id="CP001251">
    <property type="protein sequence ID" value="ACK41609.1"/>
    <property type="molecule type" value="Genomic_DNA"/>
</dbReference>
<dbReference type="Proteomes" id="UP000007719">
    <property type="component" value="Chromosome"/>
</dbReference>
<feature type="transmembrane region" description="Helical" evidence="7">
    <location>
        <begin position="106"/>
        <end position="125"/>
    </location>
</feature>
<evidence type="ECO:0000256" key="4">
    <source>
        <dbReference type="ARBA" id="ARBA00022679"/>
    </source>
</evidence>
<dbReference type="Pfam" id="PF00512">
    <property type="entry name" value="HisKA"/>
    <property type="match status" value="1"/>
</dbReference>
<keyword evidence="10" id="KW-1185">Reference proteome</keyword>
<dbReference type="EnsemblBacteria" id="ACK41609">
    <property type="protein sequence ID" value="ACK41609"/>
    <property type="gene ID" value="Dtur_0286"/>
</dbReference>
<accession>B8DYY3</accession>
<evidence type="ECO:0000256" key="5">
    <source>
        <dbReference type="ARBA" id="ARBA00022777"/>
    </source>
</evidence>
<dbReference type="FunFam" id="1.10.287.130:FF:000001">
    <property type="entry name" value="Two-component sensor histidine kinase"/>
    <property type="match status" value="1"/>
</dbReference>
<dbReference type="KEGG" id="dtu:Dtur_0286"/>
<keyword evidence="7" id="KW-0812">Transmembrane</keyword>
<dbReference type="EC" id="2.7.13.3" evidence="2"/>
<proteinExistence type="predicted"/>
<keyword evidence="7" id="KW-0472">Membrane</keyword>
<keyword evidence="3" id="KW-0597">Phosphoprotein</keyword>
<dbReference type="AlphaFoldDB" id="B8DYY3"/>
<dbReference type="InterPro" id="IPR033425">
    <property type="entry name" value="MASE3"/>
</dbReference>
<feature type="transmembrane region" description="Helical" evidence="7">
    <location>
        <begin position="42"/>
        <end position="63"/>
    </location>
</feature>
<dbReference type="GO" id="GO:0000155">
    <property type="term" value="F:phosphorelay sensor kinase activity"/>
    <property type="evidence" value="ECO:0007669"/>
    <property type="project" value="InterPro"/>
</dbReference>
<dbReference type="InParanoid" id="B8DYY3"/>
<keyword evidence="5 9" id="KW-0418">Kinase</keyword>